<sequence>MTDEVRTQADHKREMMIRQERTEHDWRLYEAKIAMYVAHNTAIIDFAGMAIKGIILANSAAAGAVLIFVGPFWGKPGYEKLTEGALAGVSTFAQGILAAIICAMLSYITQQFYSGADMRDGDTLKKRFRWVGGFFHVLALIAAVAGVLSFAVGACDGLRALEATRLFQPAP</sequence>
<organism evidence="2 3">
    <name type="scientific">Hypericibacter terrae</name>
    <dbReference type="NCBI Taxonomy" id="2602015"/>
    <lineage>
        <taxon>Bacteria</taxon>
        <taxon>Pseudomonadati</taxon>
        <taxon>Pseudomonadota</taxon>
        <taxon>Alphaproteobacteria</taxon>
        <taxon>Rhodospirillales</taxon>
        <taxon>Dongiaceae</taxon>
        <taxon>Hypericibacter</taxon>
    </lineage>
</organism>
<proteinExistence type="predicted"/>
<dbReference type="EMBL" id="CP042906">
    <property type="protein sequence ID" value="QEX18925.1"/>
    <property type="molecule type" value="Genomic_DNA"/>
</dbReference>
<gene>
    <name evidence="2" type="ORF">FRZ44_42360</name>
</gene>
<evidence type="ECO:0000313" key="3">
    <source>
        <dbReference type="Proteomes" id="UP000326202"/>
    </source>
</evidence>
<keyword evidence="1" id="KW-1133">Transmembrane helix</keyword>
<dbReference type="RefSeq" id="WP_151179034.1">
    <property type="nucleotide sequence ID" value="NZ_CP042906.1"/>
</dbReference>
<feature type="transmembrane region" description="Helical" evidence="1">
    <location>
        <begin position="130"/>
        <end position="152"/>
    </location>
</feature>
<dbReference type="AlphaFoldDB" id="A0A5J6MQL8"/>
<dbReference type="KEGG" id="htq:FRZ44_42360"/>
<dbReference type="Proteomes" id="UP000326202">
    <property type="component" value="Chromosome"/>
</dbReference>
<protein>
    <submittedName>
        <fullName evidence="2">Uncharacterized protein</fullName>
    </submittedName>
</protein>
<evidence type="ECO:0000256" key="1">
    <source>
        <dbReference type="SAM" id="Phobius"/>
    </source>
</evidence>
<reference evidence="2 3" key="1">
    <citation type="submission" date="2019-08" db="EMBL/GenBank/DDBJ databases">
        <title>Hyperibacter terrae gen. nov., sp. nov. and Hyperibacter viscosus sp. nov., two new members in the family Rhodospirillaceae isolated from the rhizosphere of Hypericum perforatum.</title>
        <authorList>
            <person name="Noviana Z."/>
        </authorList>
    </citation>
    <scope>NUCLEOTIDE SEQUENCE [LARGE SCALE GENOMIC DNA]</scope>
    <source>
        <strain evidence="2 3">R5913</strain>
    </source>
</reference>
<accession>A0A5J6MQL8</accession>
<feature type="transmembrane region" description="Helical" evidence="1">
    <location>
        <begin position="85"/>
        <end position="109"/>
    </location>
</feature>
<keyword evidence="1" id="KW-0472">Membrane</keyword>
<name>A0A5J6MQL8_9PROT</name>
<evidence type="ECO:0000313" key="2">
    <source>
        <dbReference type="EMBL" id="QEX18925.1"/>
    </source>
</evidence>
<keyword evidence="3" id="KW-1185">Reference proteome</keyword>
<keyword evidence="1" id="KW-0812">Transmembrane</keyword>
<feature type="transmembrane region" description="Helical" evidence="1">
    <location>
        <begin position="54"/>
        <end position="73"/>
    </location>
</feature>